<protein>
    <submittedName>
        <fullName evidence="1">Uncharacterized protein</fullName>
    </submittedName>
</protein>
<evidence type="ECO:0000313" key="1">
    <source>
        <dbReference type="EMBL" id="WAZ91442.1"/>
    </source>
</evidence>
<geneLocation type="plasmid" evidence="1 2">
    <name>p410-lp97</name>
</geneLocation>
<organism evidence="1 2">
    <name type="scientific">Borrelia miyamotoi</name>
    <dbReference type="NCBI Taxonomy" id="47466"/>
    <lineage>
        <taxon>Bacteria</taxon>
        <taxon>Pseudomonadati</taxon>
        <taxon>Spirochaetota</taxon>
        <taxon>Spirochaetia</taxon>
        <taxon>Spirochaetales</taxon>
        <taxon>Borreliaceae</taxon>
        <taxon>Borrelia</taxon>
    </lineage>
</organism>
<dbReference type="EMBL" id="CP114638">
    <property type="protein sequence ID" value="WAZ91442.1"/>
    <property type="molecule type" value="Genomic_DNA"/>
</dbReference>
<proteinExistence type="predicted"/>
<reference evidence="1" key="1">
    <citation type="submission" date="2022-12" db="EMBL/GenBank/DDBJ databases">
        <title>B. miyamotoi WGS.</title>
        <authorList>
            <person name="Kuleshov K.V."/>
            <person name="Hoornstra D."/>
            <person name="Hovius J.W."/>
            <person name="Platonov A.E."/>
            <person name="Telford S.R. III."/>
        </authorList>
    </citation>
    <scope>NUCLEOTIDE SEQUENCE</scope>
    <source>
        <strain evidence="1">410</strain>
        <plasmid evidence="1">p410-lp97</plasmid>
    </source>
</reference>
<evidence type="ECO:0000313" key="2">
    <source>
        <dbReference type="Proteomes" id="UP001164544"/>
    </source>
</evidence>
<dbReference type="AlphaFoldDB" id="A0AAQ3AH31"/>
<sequence>MNLSNAKLGIEILTKFTQILQNKYQDKNTAHYTNIFLKVVNYVYSLLKLV</sequence>
<name>A0AAQ3AH31_9SPIR</name>
<keyword evidence="1" id="KW-0614">Plasmid</keyword>
<gene>
    <name evidence="1" type="ORF">O5398_04740</name>
</gene>
<dbReference type="Proteomes" id="UP001164544">
    <property type="component" value="Plasmid p410-lp97"/>
</dbReference>
<dbReference type="RefSeq" id="WP_209291671.1">
    <property type="nucleotide sequence ID" value="NZ_CP072480.1"/>
</dbReference>
<accession>A0AAQ3AH31</accession>